<organism evidence="2 3">
    <name type="scientific">Flexivirga caeni</name>
    <dbReference type="NCBI Taxonomy" id="2294115"/>
    <lineage>
        <taxon>Bacteria</taxon>
        <taxon>Bacillati</taxon>
        <taxon>Actinomycetota</taxon>
        <taxon>Actinomycetes</taxon>
        <taxon>Micrococcales</taxon>
        <taxon>Dermacoccaceae</taxon>
        <taxon>Flexivirga</taxon>
    </lineage>
</organism>
<sequence>MTSPSQCQHLCCQIPGVRSRSRSGCRLASELVESRPLPEPDSEELAALVGSTSQRLLYGLLYRRRSNPPTMVELRLFAAQALGEDQSQTDRRVRELRRYFDVAAERIDGEHRYILRGWAKHPAADGAPISLRRRAEVLAPQRCAMCGKTPLEHHVTLVVDHRIPQSWGGSNDVDNLQPLCEDCNAGKRDYFHSFEAHAEEIRKAISYDEPQRRIGALLAAFKGEWVRGDLIGIVASAKEYQEDWQRRLRDLRFFGWKIEHQNRYNEGARVRAYYRATVVTELPENIPTAIRAEEARRRRARSASTLED</sequence>
<feature type="domain" description="HNH nuclease" evidence="1">
    <location>
        <begin position="132"/>
        <end position="185"/>
    </location>
</feature>
<dbReference type="SMART" id="SM00507">
    <property type="entry name" value="HNHc"/>
    <property type="match status" value="1"/>
</dbReference>
<dbReference type="Proteomes" id="UP000271678">
    <property type="component" value="Unassembled WGS sequence"/>
</dbReference>
<dbReference type="GO" id="GO:0003676">
    <property type="term" value="F:nucleic acid binding"/>
    <property type="evidence" value="ECO:0007669"/>
    <property type="project" value="InterPro"/>
</dbReference>
<dbReference type="Gene3D" id="1.10.30.50">
    <property type="match status" value="1"/>
</dbReference>
<keyword evidence="3" id="KW-1185">Reference proteome</keyword>
<dbReference type="AlphaFoldDB" id="A0A3M9M5B5"/>
<dbReference type="Pfam" id="PF01844">
    <property type="entry name" value="HNH"/>
    <property type="match status" value="1"/>
</dbReference>
<name>A0A3M9M5B5_9MICO</name>
<dbReference type="GO" id="GO:0004519">
    <property type="term" value="F:endonuclease activity"/>
    <property type="evidence" value="ECO:0007669"/>
    <property type="project" value="UniProtKB-KW"/>
</dbReference>
<gene>
    <name evidence="2" type="ORF">EFY87_14220</name>
</gene>
<dbReference type="InterPro" id="IPR002711">
    <property type="entry name" value="HNH"/>
</dbReference>
<dbReference type="CDD" id="cd00085">
    <property type="entry name" value="HNHc"/>
    <property type="match status" value="1"/>
</dbReference>
<reference evidence="2 3" key="1">
    <citation type="submission" date="2018-11" db="EMBL/GenBank/DDBJ databases">
        <title>Draft genome of Simplicispira Flexivirga sp. BO-16.</title>
        <authorList>
            <person name="Im W.T."/>
        </authorList>
    </citation>
    <scope>NUCLEOTIDE SEQUENCE [LARGE SCALE GENOMIC DNA]</scope>
    <source>
        <strain evidence="2 3">BO-16</strain>
    </source>
</reference>
<evidence type="ECO:0000313" key="2">
    <source>
        <dbReference type="EMBL" id="RNI20730.1"/>
    </source>
</evidence>
<evidence type="ECO:0000313" key="3">
    <source>
        <dbReference type="Proteomes" id="UP000271678"/>
    </source>
</evidence>
<proteinExistence type="predicted"/>
<keyword evidence="2" id="KW-0378">Hydrolase</keyword>
<dbReference type="OrthoDB" id="5177627at2"/>
<comment type="caution">
    <text evidence="2">The sequence shown here is derived from an EMBL/GenBank/DDBJ whole genome shotgun (WGS) entry which is preliminary data.</text>
</comment>
<accession>A0A3M9M5B5</accession>
<dbReference type="EMBL" id="RJJQ01000015">
    <property type="protein sequence ID" value="RNI20730.1"/>
    <property type="molecule type" value="Genomic_DNA"/>
</dbReference>
<keyword evidence="2" id="KW-0540">Nuclease</keyword>
<dbReference type="InterPro" id="IPR003615">
    <property type="entry name" value="HNH_nuc"/>
</dbReference>
<protein>
    <submittedName>
        <fullName evidence="2">HNH endonuclease</fullName>
    </submittedName>
</protein>
<dbReference type="GO" id="GO:0008270">
    <property type="term" value="F:zinc ion binding"/>
    <property type="evidence" value="ECO:0007669"/>
    <property type="project" value="InterPro"/>
</dbReference>
<evidence type="ECO:0000259" key="1">
    <source>
        <dbReference type="SMART" id="SM00507"/>
    </source>
</evidence>
<keyword evidence="2" id="KW-0255">Endonuclease</keyword>